<dbReference type="InterPro" id="IPR022088">
    <property type="entry name" value="Intraflagellar_transp_cmplxB"/>
</dbReference>
<dbReference type="Pfam" id="PF12317">
    <property type="entry name" value="IFT46_B_C"/>
    <property type="match status" value="1"/>
</dbReference>
<evidence type="ECO:0000256" key="4">
    <source>
        <dbReference type="ARBA" id="ARBA00023069"/>
    </source>
</evidence>
<dbReference type="Gramene" id="GBG90504">
    <property type="protein sequence ID" value="GBG90504"/>
    <property type="gene ID" value="CBR_g50849"/>
</dbReference>
<evidence type="ECO:0000313" key="7">
    <source>
        <dbReference type="EMBL" id="GBG90504.1"/>
    </source>
</evidence>
<evidence type="ECO:0000256" key="1">
    <source>
        <dbReference type="ARBA" id="ARBA00004120"/>
    </source>
</evidence>
<accession>A0A388M7E5</accession>
<evidence type="ECO:0000313" key="8">
    <source>
        <dbReference type="Proteomes" id="UP000265515"/>
    </source>
</evidence>
<evidence type="ECO:0000256" key="3">
    <source>
        <dbReference type="ARBA" id="ARBA00022490"/>
    </source>
</evidence>
<dbReference type="GO" id="GO:0031514">
    <property type="term" value="C:motile cilium"/>
    <property type="evidence" value="ECO:0007669"/>
    <property type="project" value="TreeGrafter"/>
</dbReference>
<comment type="caution">
    <text evidence="7">The sequence shown here is derived from an EMBL/GenBank/DDBJ whole genome shotgun (WGS) entry which is preliminary data.</text>
</comment>
<name>A0A388M7E5_CHABU</name>
<dbReference type="GO" id="GO:0060271">
    <property type="term" value="P:cilium assembly"/>
    <property type="evidence" value="ECO:0007669"/>
    <property type="project" value="TreeGrafter"/>
</dbReference>
<keyword evidence="5" id="KW-0206">Cytoskeleton</keyword>
<dbReference type="GO" id="GO:0005815">
    <property type="term" value="C:microtubule organizing center"/>
    <property type="evidence" value="ECO:0007669"/>
    <property type="project" value="TreeGrafter"/>
</dbReference>
<comment type="subcellular location">
    <subcellularLocation>
        <location evidence="1">Cytoplasm</location>
        <location evidence="1">Cytoskeleton</location>
        <location evidence="1">Cilium basal body</location>
    </subcellularLocation>
</comment>
<keyword evidence="6" id="KW-0966">Cell projection</keyword>
<keyword evidence="3" id="KW-0963">Cytoplasm</keyword>
<dbReference type="GO" id="GO:0030992">
    <property type="term" value="C:intraciliary transport particle B"/>
    <property type="evidence" value="ECO:0007669"/>
    <property type="project" value="TreeGrafter"/>
</dbReference>
<gene>
    <name evidence="7" type="ORF">CBR_g50849</name>
</gene>
<sequence length="132" mass="15138">MTVTSIDNAAKNPKRITSWISSINDLHKSKPPPQVNYSKAMPDIEKLMQEWPPEIEELLARIQLPTADLDVDLQTFVRVLCTILDIPLYDNLVESLHVMFTLYLAFKNNPHFAQQAQWDTRSVDPSVKVTFT</sequence>
<dbReference type="AlphaFoldDB" id="A0A388M7E5"/>
<dbReference type="OMA" id="DFVCAVF"/>
<dbReference type="EMBL" id="BFEA01000816">
    <property type="protein sequence ID" value="GBG90504.1"/>
    <property type="molecule type" value="Genomic_DNA"/>
</dbReference>
<dbReference type="STRING" id="69332.A0A388M7E5"/>
<dbReference type="OrthoDB" id="2119217at2759"/>
<protein>
    <recommendedName>
        <fullName evidence="9">Intraflagellar transport protein 46 homolog</fullName>
    </recommendedName>
</protein>
<evidence type="ECO:0008006" key="9">
    <source>
        <dbReference type="Google" id="ProtNLM"/>
    </source>
</evidence>
<dbReference type="PANTHER" id="PTHR13376:SF0">
    <property type="entry name" value="INTRAFLAGELLAR TRANSPORT PROTEIN 46 HOMOLOG"/>
    <property type="match status" value="1"/>
</dbReference>
<dbReference type="PANTHER" id="PTHR13376">
    <property type="entry name" value="INTRAFLAGELLAR TRANSPORT PROTEIN 46 HOMOLOG"/>
    <property type="match status" value="1"/>
</dbReference>
<comment type="similarity">
    <text evidence="2">Belongs to the IFT46 family.</text>
</comment>
<dbReference type="Proteomes" id="UP000265515">
    <property type="component" value="Unassembled WGS sequence"/>
</dbReference>
<proteinExistence type="inferred from homology"/>
<keyword evidence="4" id="KW-0969">Cilium</keyword>
<reference evidence="7 8" key="1">
    <citation type="journal article" date="2018" name="Cell">
        <title>The Chara Genome: Secondary Complexity and Implications for Plant Terrestrialization.</title>
        <authorList>
            <person name="Nishiyama T."/>
            <person name="Sakayama H."/>
            <person name="Vries J.D."/>
            <person name="Buschmann H."/>
            <person name="Saint-Marcoux D."/>
            <person name="Ullrich K.K."/>
            <person name="Haas F.B."/>
            <person name="Vanderstraeten L."/>
            <person name="Becker D."/>
            <person name="Lang D."/>
            <person name="Vosolsobe S."/>
            <person name="Rombauts S."/>
            <person name="Wilhelmsson P.K.I."/>
            <person name="Janitza P."/>
            <person name="Kern R."/>
            <person name="Heyl A."/>
            <person name="Rumpler F."/>
            <person name="Villalobos L.I.A.C."/>
            <person name="Clay J.M."/>
            <person name="Skokan R."/>
            <person name="Toyoda A."/>
            <person name="Suzuki Y."/>
            <person name="Kagoshima H."/>
            <person name="Schijlen E."/>
            <person name="Tajeshwar N."/>
            <person name="Catarino B."/>
            <person name="Hetherington A.J."/>
            <person name="Saltykova A."/>
            <person name="Bonnot C."/>
            <person name="Breuninger H."/>
            <person name="Symeonidi A."/>
            <person name="Radhakrishnan G.V."/>
            <person name="Van Nieuwerburgh F."/>
            <person name="Deforce D."/>
            <person name="Chang C."/>
            <person name="Karol K.G."/>
            <person name="Hedrich R."/>
            <person name="Ulvskov P."/>
            <person name="Glockner G."/>
            <person name="Delwiche C.F."/>
            <person name="Petrasek J."/>
            <person name="Van de Peer Y."/>
            <person name="Friml J."/>
            <person name="Beilby M."/>
            <person name="Dolan L."/>
            <person name="Kohara Y."/>
            <person name="Sugano S."/>
            <person name="Fujiyama A."/>
            <person name="Delaux P.-M."/>
            <person name="Quint M."/>
            <person name="TheiBen G."/>
            <person name="Hagemann M."/>
            <person name="Harholt J."/>
            <person name="Dunand C."/>
            <person name="Zachgo S."/>
            <person name="Langdale J."/>
            <person name="Maumus F."/>
            <person name="Straeten D.V.D."/>
            <person name="Gould S.B."/>
            <person name="Rensing S.A."/>
        </authorList>
    </citation>
    <scope>NUCLEOTIDE SEQUENCE [LARGE SCALE GENOMIC DNA]</scope>
    <source>
        <strain evidence="7 8">S276</strain>
    </source>
</reference>
<evidence type="ECO:0000256" key="6">
    <source>
        <dbReference type="ARBA" id="ARBA00023273"/>
    </source>
</evidence>
<evidence type="ECO:0000256" key="2">
    <source>
        <dbReference type="ARBA" id="ARBA00007700"/>
    </source>
</evidence>
<organism evidence="7 8">
    <name type="scientific">Chara braunii</name>
    <name type="common">Braun's stonewort</name>
    <dbReference type="NCBI Taxonomy" id="69332"/>
    <lineage>
        <taxon>Eukaryota</taxon>
        <taxon>Viridiplantae</taxon>
        <taxon>Streptophyta</taxon>
        <taxon>Charophyceae</taxon>
        <taxon>Charales</taxon>
        <taxon>Characeae</taxon>
        <taxon>Chara</taxon>
    </lineage>
</organism>
<evidence type="ECO:0000256" key="5">
    <source>
        <dbReference type="ARBA" id="ARBA00023212"/>
    </source>
</evidence>
<dbReference type="GO" id="GO:0042073">
    <property type="term" value="P:intraciliary transport"/>
    <property type="evidence" value="ECO:0007669"/>
    <property type="project" value="InterPro"/>
</dbReference>
<keyword evidence="8" id="KW-1185">Reference proteome</keyword>